<evidence type="ECO:0000256" key="6">
    <source>
        <dbReference type="ARBA" id="ARBA00023242"/>
    </source>
</evidence>
<dbReference type="FunFam" id="3.30.160.60:FF:003186">
    <property type="entry name" value="RT01028p"/>
    <property type="match status" value="1"/>
</dbReference>
<evidence type="ECO:0000256" key="4">
    <source>
        <dbReference type="ARBA" id="ARBA00022771"/>
    </source>
</evidence>
<evidence type="ECO:0000256" key="1">
    <source>
        <dbReference type="ARBA" id="ARBA00004123"/>
    </source>
</evidence>
<dbReference type="EMBL" id="CH964239">
    <property type="protein sequence ID" value="EDW82714.2"/>
    <property type="molecule type" value="Genomic_DNA"/>
</dbReference>
<dbReference type="PANTHER" id="PTHR24394:SF29">
    <property type="entry name" value="MYONEURIN"/>
    <property type="match status" value="1"/>
</dbReference>
<sequence length="177" mass="20738">MPMIKISIAEQTMAGNVSTATDDDRGNESGQQDQVQDPRLRHMCEYCGYRTRIRGNLQVHKRRHTGEKPFDCDQCQAKFASRYQLVNHMERHLDDQKRRRQYQCEDCNMGFLSARALYHHRPLHNEIKKFKCKLCGKSYAQAAGYSQHKRWHRQRNHKATASTVTMVGVKEKTKSLQ</sequence>
<dbReference type="HOGENOM" id="CLU_002678_42_7_1"/>
<feature type="domain" description="C2H2-type" evidence="9">
    <location>
        <begin position="102"/>
        <end position="129"/>
    </location>
</feature>
<protein>
    <recommendedName>
        <fullName evidence="9">C2H2-type domain-containing protein</fullName>
    </recommendedName>
</protein>
<organism evidence="10 11">
    <name type="scientific">Drosophila willistoni</name>
    <name type="common">Fruit fly</name>
    <dbReference type="NCBI Taxonomy" id="7260"/>
    <lineage>
        <taxon>Eukaryota</taxon>
        <taxon>Metazoa</taxon>
        <taxon>Ecdysozoa</taxon>
        <taxon>Arthropoda</taxon>
        <taxon>Hexapoda</taxon>
        <taxon>Insecta</taxon>
        <taxon>Pterygota</taxon>
        <taxon>Neoptera</taxon>
        <taxon>Endopterygota</taxon>
        <taxon>Diptera</taxon>
        <taxon>Brachycera</taxon>
        <taxon>Muscomorpha</taxon>
        <taxon>Ephydroidea</taxon>
        <taxon>Drosophilidae</taxon>
        <taxon>Drosophila</taxon>
        <taxon>Sophophora</taxon>
    </lineage>
</organism>
<comment type="subcellular location">
    <subcellularLocation>
        <location evidence="1">Nucleus</location>
    </subcellularLocation>
</comment>
<reference evidence="10 11" key="1">
    <citation type="journal article" date="2007" name="Nature">
        <title>Evolution of genes and genomes on the Drosophila phylogeny.</title>
        <authorList>
            <consortium name="Drosophila 12 Genomes Consortium"/>
            <person name="Clark A.G."/>
            <person name="Eisen M.B."/>
            <person name="Smith D.R."/>
            <person name="Bergman C.M."/>
            <person name="Oliver B."/>
            <person name="Markow T.A."/>
            <person name="Kaufman T.C."/>
            <person name="Kellis M."/>
            <person name="Gelbart W."/>
            <person name="Iyer V.N."/>
            <person name="Pollard D.A."/>
            <person name="Sackton T.B."/>
            <person name="Larracuente A.M."/>
            <person name="Singh N.D."/>
            <person name="Abad J.P."/>
            <person name="Abt D.N."/>
            <person name="Adryan B."/>
            <person name="Aguade M."/>
            <person name="Akashi H."/>
            <person name="Anderson W.W."/>
            <person name="Aquadro C.F."/>
            <person name="Ardell D.H."/>
            <person name="Arguello R."/>
            <person name="Artieri C.G."/>
            <person name="Barbash D.A."/>
            <person name="Barker D."/>
            <person name="Barsanti P."/>
            <person name="Batterham P."/>
            <person name="Batzoglou S."/>
            <person name="Begun D."/>
            <person name="Bhutkar A."/>
            <person name="Blanco E."/>
            <person name="Bosak S.A."/>
            <person name="Bradley R.K."/>
            <person name="Brand A.D."/>
            <person name="Brent M.R."/>
            <person name="Brooks A.N."/>
            <person name="Brown R.H."/>
            <person name="Butlin R.K."/>
            <person name="Caggese C."/>
            <person name="Calvi B.R."/>
            <person name="Bernardo de Carvalho A."/>
            <person name="Caspi A."/>
            <person name="Castrezana S."/>
            <person name="Celniker S.E."/>
            <person name="Chang J.L."/>
            <person name="Chapple C."/>
            <person name="Chatterji S."/>
            <person name="Chinwalla A."/>
            <person name="Civetta A."/>
            <person name="Clifton S.W."/>
            <person name="Comeron J.M."/>
            <person name="Costello J.C."/>
            <person name="Coyne J.A."/>
            <person name="Daub J."/>
            <person name="David R.G."/>
            <person name="Delcher A.L."/>
            <person name="Delehaunty K."/>
            <person name="Do C.B."/>
            <person name="Ebling H."/>
            <person name="Edwards K."/>
            <person name="Eickbush T."/>
            <person name="Evans J.D."/>
            <person name="Filipski A."/>
            <person name="Findeiss S."/>
            <person name="Freyhult E."/>
            <person name="Fulton L."/>
            <person name="Fulton R."/>
            <person name="Garcia A.C."/>
            <person name="Gardiner A."/>
            <person name="Garfield D.A."/>
            <person name="Garvin B.E."/>
            <person name="Gibson G."/>
            <person name="Gilbert D."/>
            <person name="Gnerre S."/>
            <person name="Godfrey J."/>
            <person name="Good R."/>
            <person name="Gotea V."/>
            <person name="Gravely B."/>
            <person name="Greenberg A.J."/>
            <person name="Griffiths-Jones S."/>
            <person name="Gross S."/>
            <person name="Guigo R."/>
            <person name="Gustafson E.A."/>
            <person name="Haerty W."/>
            <person name="Hahn M.W."/>
            <person name="Halligan D.L."/>
            <person name="Halpern A.L."/>
            <person name="Halter G.M."/>
            <person name="Han M.V."/>
            <person name="Heger A."/>
            <person name="Hillier L."/>
            <person name="Hinrichs A.S."/>
            <person name="Holmes I."/>
            <person name="Hoskins R.A."/>
            <person name="Hubisz M.J."/>
            <person name="Hultmark D."/>
            <person name="Huntley M.A."/>
            <person name="Jaffe D.B."/>
            <person name="Jagadeeshan S."/>
            <person name="Jeck W.R."/>
            <person name="Johnson J."/>
            <person name="Jones C.D."/>
            <person name="Jordan W.C."/>
            <person name="Karpen G.H."/>
            <person name="Kataoka E."/>
            <person name="Keightley P.D."/>
            <person name="Kheradpour P."/>
            <person name="Kirkness E.F."/>
            <person name="Koerich L.B."/>
            <person name="Kristiansen K."/>
            <person name="Kudrna D."/>
            <person name="Kulathinal R.J."/>
            <person name="Kumar S."/>
            <person name="Kwok R."/>
            <person name="Lander E."/>
            <person name="Langley C.H."/>
            <person name="Lapoint R."/>
            <person name="Lazzaro B.P."/>
            <person name="Lee S.J."/>
            <person name="Levesque L."/>
            <person name="Li R."/>
            <person name="Lin C.F."/>
            <person name="Lin M.F."/>
            <person name="Lindblad-Toh K."/>
            <person name="Llopart A."/>
            <person name="Long M."/>
            <person name="Low L."/>
            <person name="Lozovsky E."/>
            <person name="Lu J."/>
            <person name="Luo M."/>
            <person name="Machado C.A."/>
            <person name="Makalowski W."/>
            <person name="Marzo M."/>
            <person name="Matsuda M."/>
            <person name="Matzkin L."/>
            <person name="McAllister B."/>
            <person name="McBride C.S."/>
            <person name="McKernan B."/>
            <person name="McKernan K."/>
            <person name="Mendez-Lago M."/>
            <person name="Minx P."/>
            <person name="Mollenhauer M.U."/>
            <person name="Montooth K."/>
            <person name="Mount S.M."/>
            <person name="Mu X."/>
            <person name="Myers E."/>
            <person name="Negre B."/>
            <person name="Newfeld S."/>
            <person name="Nielsen R."/>
            <person name="Noor M.A."/>
            <person name="O'Grady P."/>
            <person name="Pachter L."/>
            <person name="Papaceit M."/>
            <person name="Parisi M.J."/>
            <person name="Parisi M."/>
            <person name="Parts L."/>
            <person name="Pedersen J.S."/>
            <person name="Pesole G."/>
            <person name="Phillippy A.M."/>
            <person name="Ponting C.P."/>
            <person name="Pop M."/>
            <person name="Porcelli D."/>
            <person name="Powell J.R."/>
            <person name="Prohaska S."/>
            <person name="Pruitt K."/>
            <person name="Puig M."/>
            <person name="Quesneville H."/>
            <person name="Ram K.R."/>
            <person name="Rand D."/>
            <person name="Rasmussen M.D."/>
            <person name="Reed L.K."/>
            <person name="Reenan R."/>
            <person name="Reily A."/>
            <person name="Remington K.A."/>
            <person name="Rieger T.T."/>
            <person name="Ritchie M.G."/>
            <person name="Robin C."/>
            <person name="Rogers Y.H."/>
            <person name="Rohde C."/>
            <person name="Rozas J."/>
            <person name="Rubenfield M.J."/>
            <person name="Ruiz A."/>
            <person name="Russo S."/>
            <person name="Salzberg S.L."/>
            <person name="Sanchez-Gracia A."/>
            <person name="Saranga D.J."/>
            <person name="Sato H."/>
            <person name="Schaeffer S.W."/>
            <person name="Schatz M.C."/>
            <person name="Schlenke T."/>
            <person name="Schwartz R."/>
            <person name="Segarra C."/>
            <person name="Singh R.S."/>
            <person name="Sirot L."/>
            <person name="Sirota M."/>
            <person name="Sisneros N.B."/>
            <person name="Smith C.D."/>
            <person name="Smith T.F."/>
            <person name="Spieth J."/>
            <person name="Stage D.E."/>
            <person name="Stark A."/>
            <person name="Stephan W."/>
            <person name="Strausberg R.L."/>
            <person name="Strempel S."/>
            <person name="Sturgill D."/>
            <person name="Sutton G."/>
            <person name="Sutton G.G."/>
            <person name="Tao W."/>
            <person name="Teichmann S."/>
            <person name="Tobari Y.N."/>
            <person name="Tomimura Y."/>
            <person name="Tsolas J.M."/>
            <person name="Valente V.L."/>
            <person name="Venter E."/>
            <person name="Venter J.C."/>
            <person name="Vicario S."/>
            <person name="Vieira F.G."/>
            <person name="Vilella A.J."/>
            <person name="Villasante A."/>
            <person name="Walenz B."/>
            <person name="Wang J."/>
            <person name="Wasserman M."/>
            <person name="Watts T."/>
            <person name="Wilson D."/>
            <person name="Wilson R.K."/>
            <person name="Wing R.A."/>
            <person name="Wolfner M.F."/>
            <person name="Wong A."/>
            <person name="Wong G.K."/>
            <person name="Wu C.I."/>
            <person name="Wu G."/>
            <person name="Yamamoto D."/>
            <person name="Yang H.P."/>
            <person name="Yang S.P."/>
            <person name="Yorke J.A."/>
            <person name="Yoshida K."/>
            <person name="Zdobnov E."/>
            <person name="Zhang P."/>
            <person name="Zhang Y."/>
            <person name="Zimin A.V."/>
            <person name="Baldwin J."/>
            <person name="Abdouelleil A."/>
            <person name="Abdulkadir J."/>
            <person name="Abebe A."/>
            <person name="Abera B."/>
            <person name="Abreu J."/>
            <person name="Acer S.C."/>
            <person name="Aftuck L."/>
            <person name="Alexander A."/>
            <person name="An P."/>
            <person name="Anderson E."/>
            <person name="Anderson S."/>
            <person name="Arachi H."/>
            <person name="Azer M."/>
            <person name="Bachantsang P."/>
            <person name="Barry A."/>
            <person name="Bayul T."/>
            <person name="Berlin A."/>
            <person name="Bessette D."/>
            <person name="Bloom T."/>
            <person name="Blye J."/>
            <person name="Boguslavskiy L."/>
            <person name="Bonnet C."/>
            <person name="Boukhgalter B."/>
            <person name="Bourzgui I."/>
            <person name="Brown A."/>
            <person name="Cahill P."/>
            <person name="Channer S."/>
            <person name="Cheshatsang Y."/>
            <person name="Chuda L."/>
            <person name="Citroen M."/>
            <person name="Collymore A."/>
            <person name="Cooke P."/>
            <person name="Costello M."/>
            <person name="D'Aco K."/>
            <person name="Daza R."/>
            <person name="De Haan G."/>
            <person name="DeGray S."/>
            <person name="DeMaso C."/>
            <person name="Dhargay N."/>
            <person name="Dooley K."/>
            <person name="Dooley E."/>
            <person name="Doricent M."/>
            <person name="Dorje P."/>
            <person name="Dorjee K."/>
            <person name="Dupes A."/>
            <person name="Elong R."/>
            <person name="Falk J."/>
            <person name="Farina A."/>
            <person name="Faro S."/>
            <person name="Ferguson D."/>
            <person name="Fisher S."/>
            <person name="Foley C.D."/>
            <person name="Franke A."/>
            <person name="Friedrich D."/>
            <person name="Gadbois L."/>
            <person name="Gearin G."/>
            <person name="Gearin C.R."/>
            <person name="Giannoukos G."/>
            <person name="Goode T."/>
            <person name="Graham J."/>
            <person name="Grandbois E."/>
            <person name="Grewal S."/>
            <person name="Gyaltsen K."/>
            <person name="Hafez N."/>
            <person name="Hagos B."/>
            <person name="Hall J."/>
            <person name="Henson C."/>
            <person name="Hollinger A."/>
            <person name="Honan T."/>
            <person name="Huard M.D."/>
            <person name="Hughes L."/>
            <person name="Hurhula B."/>
            <person name="Husby M.E."/>
            <person name="Kamat A."/>
            <person name="Kanga B."/>
            <person name="Kashin S."/>
            <person name="Khazanovich D."/>
            <person name="Kisner P."/>
            <person name="Lance K."/>
            <person name="Lara M."/>
            <person name="Lee W."/>
            <person name="Lennon N."/>
            <person name="Letendre F."/>
            <person name="LeVine R."/>
            <person name="Lipovsky A."/>
            <person name="Liu X."/>
            <person name="Liu J."/>
            <person name="Liu S."/>
            <person name="Lokyitsang T."/>
            <person name="Lokyitsang Y."/>
            <person name="Lubonja R."/>
            <person name="Lui A."/>
            <person name="MacDonald P."/>
            <person name="Magnisalis V."/>
            <person name="Maru K."/>
            <person name="Matthews C."/>
            <person name="McCusker W."/>
            <person name="McDonough S."/>
            <person name="Mehta T."/>
            <person name="Meldrim J."/>
            <person name="Meneus L."/>
            <person name="Mihai O."/>
            <person name="Mihalev A."/>
            <person name="Mihova T."/>
            <person name="Mittelman R."/>
            <person name="Mlenga V."/>
            <person name="Montmayeur A."/>
            <person name="Mulrain L."/>
            <person name="Navidi A."/>
            <person name="Naylor J."/>
            <person name="Negash T."/>
            <person name="Nguyen T."/>
            <person name="Nguyen N."/>
            <person name="Nicol R."/>
            <person name="Norbu C."/>
            <person name="Norbu N."/>
            <person name="Novod N."/>
            <person name="O'Neill B."/>
            <person name="Osman S."/>
            <person name="Markiewicz E."/>
            <person name="Oyono O.L."/>
            <person name="Patti C."/>
            <person name="Phunkhang P."/>
            <person name="Pierre F."/>
            <person name="Priest M."/>
            <person name="Raghuraman S."/>
            <person name="Rege F."/>
            <person name="Reyes R."/>
            <person name="Rise C."/>
            <person name="Rogov P."/>
            <person name="Ross K."/>
            <person name="Ryan E."/>
            <person name="Settipalli S."/>
            <person name="Shea T."/>
            <person name="Sherpa N."/>
            <person name="Shi L."/>
            <person name="Shih D."/>
            <person name="Sparrow T."/>
            <person name="Spaulding J."/>
            <person name="Stalker J."/>
            <person name="Stange-Thomann N."/>
            <person name="Stavropoulos S."/>
            <person name="Stone C."/>
            <person name="Strader C."/>
            <person name="Tesfaye S."/>
            <person name="Thomson T."/>
            <person name="Thoulutsang Y."/>
            <person name="Thoulutsang D."/>
            <person name="Topham K."/>
            <person name="Topping I."/>
            <person name="Tsamla T."/>
            <person name="Vassiliev H."/>
            <person name="Vo A."/>
            <person name="Wangchuk T."/>
            <person name="Wangdi T."/>
            <person name="Weiand M."/>
            <person name="Wilkinson J."/>
            <person name="Wilson A."/>
            <person name="Yadav S."/>
            <person name="Young G."/>
            <person name="Yu Q."/>
            <person name="Zembek L."/>
            <person name="Zhong D."/>
            <person name="Zimmer A."/>
            <person name="Zwirko Z."/>
            <person name="Jaffe D.B."/>
            <person name="Alvarez P."/>
            <person name="Brockman W."/>
            <person name="Butler J."/>
            <person name="Chin C."/>
            <person name="Gnerre S."/>
            <person name="Grabherr M."/>
            <person name="Kleber M."/>
            <person name="Mauceli E."/>
            <person name="MacCallum I."/>
        </authorList>
    </citation>
    <scope>NUCLEOTIDE SEQUENCE [LARGE SCALE GENOMIC DNA]</scope>
    <source>
        <strain evidence="11">Tucson 14030-0811.24</strain>
    </source>
</reference>
<evidence type="ECO:0000313" key="11">
    <source>
        <dbReference type="Proteomes" id="UP000007798"/>
    </source>
</evidence>
<dbReference type="SMART" id="SM00355">
    <property type="entry name" value="ZnF_C2H2"/>
    <property type="match status" value="4"/>
</dbReference>
<keyword evidence="11" id="KW-1185">Reference proteome</keyword>
<dbReference type="eggNOG" id="KOG1721">
    <property type="taxonomic scope" value="Eukaryota"/>
</dbReference>
<dbReference type="InParanoid" id="B4ND05"/>
<dbReference type="GO" id="GO:0005634">
    <property type="term" value="C:nucleus"/>
    <property type="evidence" value="ECO:0007669"/>
    <property type="project" value="UniProtKB-SubCell"/>
</dbReference>
<keyword evidence="6" id="KW-0539">Nucleus</keyword>
<gene>
    <name evidence="10" type="primary">Dwil\GK18867</name>
    <name evidence="10" type="ORF">Dwil_GK18867</name>
</gene>
<dbReference type="InterPro" id="IPR036236">
    <property type="entry name" value="Znf_C2H2_sf"/>
</dbReference>
<keyword evidence="3" id="KW-0677">Repeat</keyword>
<dbReference type="GO" id="GO:0000981">
    <property type="term" value="F:DNA-binding transcription factor activity, RNA polymerase II-specific"/>
    <property type="evidence" value="ECO:0007669"/>
    <property type="project" value="TreeGrafter"/>
</dbReference>
<dbReference type="PROSITE" id="PS00028">
    <property type="entry name" value="ZINC_FINGER_C2H2_1"/>
    <property type="match status" value="3"/>
</dbReference>
<dbReference type="Pfam" id="PF00096">
    <property type="entry name" value="zf-C2H2"/>
    <property type="match status" value="1"/>
</dbReference>
<dbReference type="InterPro" id="IPR013087">
    <property type="entry name" value="Znf_C2H2_type"/>
</dbReference>
<dbReference type="KEGG" id="dwi:6649105"/>
<accession>B4ND05</accession>
<proteinExistence type="predicted"/>
<feature type="domain" description="C2H2-type" evidence="9">
    <location>
        <begin position="130"/>
        <end position="157"/>
    </location>
</feature>
<keyword evidence="2" id="KW-0479">Metal-binding</keyword>
<evidence type="ECO:0000256" key="2">
    <source>
        <dbReference type="ARBA" id="ARBA00022723"/>
    </source>
</evidence>
<feature type="region of interest" description="Disordered" evidence="8">
    <location>
        <begin position="10"/>
        <end position="35"/>
    </location>
</feature>
<keyword evidence="4 7" id="KW-0863">Zinc-finger</keyword>
<dbReference type="Proteomes" id="UP000007798">
    <property type="component" value="Unassembled WGS sequence"/>
</dbReference>
<dbReference type="PANTHER" id="PTHR24394">
    <property type="entry name" value="ZINC FINGER PROTEIN"/>
    <property type="match status" value="1"/>
</dbReference>
<evidence type="ECO:0000256" key="8">
    <source>
        <dbReference type="SAM" id="MobiDB-lite"/>
    </source>
</evidence>
<evidence type="ECO:0000256" key="7">
    <source>
        <dbReference type="PROSITE-ProRule" id="PRU00042"/>
    </source>
</evidence>
<keyword evidence="5" id="KW-0862">Zinc</keyword>
<dbReference type="FunFam" id="3.30.160.60:FF:000624">
    <property type="entry name" value="zinc finger protein 697"/>
    <property type="match status" value="1"/>
</dbReference>
<evidence type="ECO:0000256" key="3">
    <source>
        <dbReference type="ARBA" id="ARBA00022737"/>
    </source>
</evidence>
<feature type="domain" description="C2H2-type" evidence="9">
    <location>
        <begin position="70"/>
        <end position="97"/>
    </location>
</feature>
<evidence type="ECO:0000313" key="10">
    <source>
        <dbReference type="EMBL" id="EDW82714.2"/>
    </source>
</evidence>
<name>B4ND05_DROWI</name>
<dbReference type="OrthoDB" id="9411774at2759"/>
<evidence type="ECO:0000256" key="5">
    <source>
        <dbReference type="ARBA" id="ARBA00022833"/>
    </source>
</evidence>
<dbReference type="AlphaFoldDB" id="B4ND05"/>
<dbReference type="SUPFAM" id="SSF57667">
    <property type="entry name" value="beta-beta-alpha zinc fingers"/>
    <property type="match status" value="2"/>
</dbReference>
<dbReference type="Gene3D" id="3.30.160.60">
    <property type="entry name" value="Classic Zinc Finger"/>
    <property type="match status" value="3"/>
</dbReference>
<dbReference type="GO" id="GO:0008270">
    <property type="term" value="F:zinc ion binding"/>
    <property type="evidence" value="ECO:0007669"/>
    <property type="project" value="UniProtKB-KW"/>
</dbReference>
<feature type="domain" description="C2H2-type" evidence="9">
    <location>
        <begin position="42"/>
        <end position="69"/>
    </location>
</feature>
<dbReference type="PROSITE" id="PS50157">
    <property type="entry name" value="ZINC_FINGER_C2H2_2"/>
    <property type="match status" value="4"/>
</dbReference>
<dbReference type="Pfam" id="PF13894">
    <property type="entry name" value="zf-C2H2_4"/>
    <property type="match status" value="1"/>
</dbReference>
<evidence type="ECO:0000259" key="9">
    <source>
        <dbReference type="PROSITE" id="PS50157"/>
    </source>
</evidence>
<dbReference type="SMR" id="B4ND05"/>
<dbReference type="STRING" id="7260.B4ND05"/>
<feature type="compositionally biased region" description="Polar residues" evidence="8">
    <location>
        <begin position="10"/>
        <end position="20"/>
    </location>
</feature>